<name>A0A2G1W8A2_9BACT</name>
<protein>
    <recommendedName>
        <fullName evidence="3">HEAT repeat domain-containing protein</fullName>
    </recommendedName>
</protein>
<dbReference type="GeneID" id="90608407"/>
<dbReference type="SUPFAM" id="SSF48371">
    <property type="entry name" value="ARM repeat"/>
    <property type="match status" value="1"/>
</dbReference>
<sequence length="514" mass="56046">MTLSEISFDPILAAGADPVQAGVALKQLADDPNLDGPMLVAALAEDAARLMDADPAITGGLLRLIHLKTLKGEGDPLSKIEPATLGKIIGSLSPEVSNRHLMLQLLAMQRTPDSLRVLVTQLAQSPPKGWMAAAQILSPLMQHNDWSIDAVFPSLLDSISEPSLAAPILDLAGHVTRTGLVNEHPAKGRIGSLNALLGHVAGRLAKFEEDPRSFGTEVEQVQAVLGEAVALAVSLCDAIGLIGEESSIGELNKTLDLKHRRVQCEAAGALAKLGEETGKERLAELAGEPAARLRAIAYADELGLEELIDEEHREPRAIAEAEMALWLTQPQQMGVPPTGVEVVDSRRMLWPSFEDPVDVFLVRFEYNFGERQYSNIGLTGPTIFAISCDVADFPPEDIYAIYAGWHADHQDIFTVPSKEFNEAQRRIVEPLQTYLERVGYEEVKIDRLGFFLDETAGVFTAVRNEKECVVVTDGLETIDLPTGGRLRPPQPEDLFHLYKGRKMLRTFNPNGISE</sequence>
<dbReference type="EMBL" id="NIZW01000007">
    <property type="protein sequence ID" value="PHQ35267.1"/>
    <property type="molecule type" value="Genomic_DNA"/>
</dbReference>
<dbReference type="InterPro" id="IPR011989">
    <property type="entry name" value="ARM-like"/>
</dbReference>
<evidence type="ECO:0000313" key="2">
    <source>
        <dbReference type="Proteomes" id="UP000225740"/>
    </source>
</evidence>
<dbReference type="Gene3D" id="1.25.10.10">
    <property type="entry name" value="Leucine-rich Repeat Variant"/>
    <property type="match status" value="1"/>
</dbReference>
<dbReference type="OrthoDB" id="292518at2"/>
<dbReference type="AlphaFoldDB" id="A0A2G1W8A2"/>
<accession>A0A2G1W8A2</accession>
<proteinExistence type="predicted"/>
<gene>
    <name evidence="1" type="ORF">CEE69_09500</name>
</gene>
<organism evidence="1 2">
    <name type="scientific">Rhodopirellula bahusiensis</name>
    <dbReference type="NCBI Taxonomy" id="2014065"/>
    <lineage>
        <taxon>Bacteria</taxon>
        <taxon>Pseudomonadati</taxon>
        <taxon>Planctomycetota</taxon>
        <taxon>Planctomycetia</taxon>
        <taxon>Pirellulales</taxon>
        <taxon>Pirellulaceae</taxon>
        <taxon>Rhodopirellula</taxon>
    </lineage>
</organism>
<reference evidence="1 2" key="1">
    <citation type="submission" date="2017-06" db="EMBL/GenBank/DDBJ databases">
        <title>Description of Rhodopirellula bahusiensis sp. nov.</title>
        <authorList>
            <person name="Kizina J."/>
            <person name="Harder J."/>
        </authorList>
    </citation>
    <scope>NUCLEOTIDE SEQUENCE [LARGE SCALE GENOMIC DNA]</scope>
    <source>
        <strain evidence="1 2">SWK21</strain>
    </source>
</reference>
<dbReference type="Proteomes" id="UP000225740">
    <property type="component" value="Unassembled WGS sequence"/>
</dbReference>
<comment type="caution">
    <text evidence="1">The sequence shown here is derived from an EMBL/GenBank/DDBJ whole genome shotgun (WGS) entry which is preliminary data.</text>
</comment>
<dbReference type="RefSeq" id="WP_099260495.1">
    <property type="nucleotide sequence ID" value="NZ_NIZW01000007.1"/>
</dbReference>
<evidence type="ECO:0008006" key="3">
    <source>
        <dbReference type="Google" id="ProtNLM"/>
    </source>
</evidence>
<keyword evidence="2" id="KW-1185">Reference proteome</keyword>
<dbReference type="InterPro" id="IPR016024">
    <property type="entry name" value="ARM-type_fold"/>
</dbReference>
<evidence type="ECO:0000313" key="1">
    <source>
        <dbReference type="EMBL" id="PHQ35267.1"/>
    </source>
</evidence>